<feature type="compositionally biased region" description="Basic and acidic residues" evidence="1">
    <location>
        <begin position="85"/>
        <end position="108"/>
    </location>
</feature>
<keyword evidence="2" id="KW-0812">Transmembrane</keyword>
<feature type="compositionally biased region" description="Polar residues" evidence="1">
    <location>
        <begin position="9"/>
        <end position="18"/>
    </location>
</feature>
<dbReference type="EMBL" id="CP039352">
    <property type="protein sequence ID" value="QCE03690.1"/>
    <property type="molecule type" value="Genomic_DNA"/>
</dbReference>
<accession>A0A4D6MQ64</accession>
<feature type="compositionally biased region" description="Basic residues" evidence="1">
    <location>
        <begin position="53"/>
        <end position="63"/>
    </location>
</feature>
<evidence type="ECO:0000256" key="2">
    <source>
        <dbReference type="SAM" id="Phobius"/>
    </source>
</evidence>
<evidence type="ECO:0000256" key="1">
    <source>
        <dbReference type="SAM" id="MobiDB-lite"/>
    </source>
</evidence>
<feature type="region of interest" description="Disordered" evidence="1">
    <location>
        <begin position="1"/>
        <end position="108"/>
    </location>
</feature>
<dbReference type="AlphaFoldDB" id="A0A4D6MQ64"/>
<feature type="compositionally biased region" description="Polar residues" evidence="1">
    <location>
        <begin position="43"/>
        <end position="52"/>
    </location>
</feature>
<proteinExistence type="predicted"/>
<evidence type="ECO:0000313" key="4">
    <source>
        <dbReference type="Proteomes" id="UP000501690"/>
    </source>
</evidence>
<name>A0A4D6MQ64_VIGUN</name>
<gene>
    <name evidence="3" type="ORF">DEO72_LG8g1715</name>
</gene>
<protein>
    <submittedName>
        <fullName evidence="3">Uncharacterized protein</fullName>
    </submittedName>
</protein>
<keyword evidence="2" id="KW-1133">Transmembrane helix</keyword>
<reference evidence="3 4" key="1">
    <citation type="submission" date="2019-04" db="EMBL/GenBank/DDBJ databases">
        <title>An improved genome assembly and genetic linkage map for asparagus bean, Vigna unguiculata ssp. sesquipedialis.</title>
        <authorList>
            <person name="Xia Q."/>
            <person name="Zhang R."/>
            <person name="Dong Y."/>
        </authorList>
    </citation>
    <scope>NUCLEOTIDE SEQUENCE [LARGE SCALE GENOMIC DNA]</scope>
    <source>
        <tissue evidence="3">Leaf</tissue>
    </source>
</reference>
<dbReference type="Proteomes" id="UP000501690">
    <property type="component" value="Linkage Group LG8"/>
</dbReference>
<keyword evidence="2" id="KW-0472">Membrane</keyword>
<feature type="transmembrane region" description="Helical" evidence="2">
    <location>
        <begin position="118"/>
        <end position="138"/>
    </location>
</feature>
<evidence type="ECO:0000313" key="3">
    <source>
        <dbReference type="EMBL" id="QCE03690.1"/>
    </source>
</evidence>
<sequence>MGNPDGGKTISTGVSNVSKIPCRPPKSTDFGFGTIVDDELLSKSYSGQSSGQPKRRGQTRRRALSSETIDNEKLASSKGPSGQPRRRDFDSETIDSKKGEPETKKTQVKKETTGSLTLMQLITVVVVLLWMTMMIGVLDGLKVRFQGGISPYKTSFSKSSERRQ</sequence>
<organism evidence="3 4">
    <name type="scientific">Vigna unguiculata</name>
    <name type="common">Cowpea</name>
    <dbReference type="NCBI Taxonomy" id="3917"/>
    <lineage>
        <taxon>Eukaryota</taxon>
        <taxon>Viridiplantae</taxon>
        <taxon>Streptophyta</taxon>
        <taxon>Embryophyta</taxon>
        <taxon>Tracheophyta</taxon>
        <taxon>Spermatophyta</taxon>
        <taxon>Magnoliopsida</taxon>
        <taxon>eudicotyledons</taxon>
        <taxon>Gunneridae</taxon>
        <taxon>Pentapetalae</taxon>
        <taxon>rosids</taxon>
        <taxon>fabids</taxon>
        <taxon>Fabales</taxon>
        <taxon>Fabaceae</taxon>
        <taxon>Papilionoideae</taxon>
        <taxon>50 kb inversion clade</taxon>
        <taxon>NPAAA clade</taxon>
        <taxon>indigoferoid/millettioid clade</taxon>
        <taxon>Phaseoleae</taxon>
        <taxon>Vigna</taxon>
    </lineage>
</organism>
<keyword evidence="4" id="KW-1185">Reference proteome</keyword>